<dbReference type="PANTHER" id="PTHR47609">
    <property type="entry name" value="MICOS COMPLEX SUBUNIT MIC25"/>
    <property type="match status" value="1"/>
</dbReference>
<accession>L5KQQ6</accession>
<dbReference type="EMBL" id="KB030631">
    <property type="protein sequence ID" value="ELK13078.1"/>
    <property type="molecule type" value="Genomic_DNA"/>
</dbReference>
<dbReference type="Proteomes" id="UP000010552">
    <property type="component" value="Unassembled WGS sequence"/>
</dbReference>
<name>L5KQQ6_PTEAL</name>
<dbReference type="AlphaFoldDB" id="L5KQQ6"/>
<protein>
    <submittedName>
        <fullName evidence="2">Coiled-coil-helix-coiled-coil-helix domain-containing protein 6</fullName>
    </submittedName>
</protein>
<sequence>MGSTESSEGRRVSFGMDEEERVRVLQGIRLSENVVNRMKDSSQPSKVGQLTFPPAPPHSTFGTSKDPEKVENLAYYYGAFRCALLTGRSTAATFFCERGLKVQIIG</sequence>
<proteinExistence type="predicted"/>
<dbReference type="PANTHER" id="PTHR47609:SF1">
    <property type="entry name" value="MICOS COMPLEX SUBUNIT MIC25"/>
    <property type="match status" value="1"/>
</dbReference>
<dbReference type="GO" id="GO:0042407">
    <property type="term" value="P:cristae formation"/>
    <property type="evidence" value="ECO:0007669"/>
    <property type="project" value="TreeGrafter"/>
</dbReference>
<evidence type="ECO:0000313" key="3">
    <source>
        <dbReference type="Proteomes" id="UP000010552"/>
    </source>
</evidence>
<dbReference type="InParanoid" id="L5KQQ6"/>
<feature type="region of interest" description="Disordered" evidence="1">
    <location>
        <begin position="37"/>
        <end position="66"/>
    </location>
</feature>
<evidence type="ECO:0000313" key="2">
    <source>
        <dbReference type="EMBL" id="ELK13078.1"/>
    </source>
</evidence>
<dbReference type="eggNOG" id="KOG4083">
    <property type="taxonomic scope" value="Eukaryota"/>
</dbReference>
<dbReference type="InterPro" id="IPR042860">
    <property type="entry name" value="MIC25"/>
</dbReference>
<dbReference type="STRING" id="9402.L5KQQ6"/>
<gene>
    <name evidence="2" type="ORF">PAL_GLEAN10003933</name>
</gene>
<keyword evidence="3" id="KW-1185">Reference proteome</keyword>
<dbReference type="GO" id="GO:0006974">
    <property type="term" value="P:DNA damage response"/>
    <property type="evidence" value="ECO:0007669"/>
    <property type="project" value="TreeGrafter"/>
</dbReference>
<dbReference type="GO" id="GO:0061617">
    <property type="term" value="C:MICOS complex"/>
    <property type="evidence" value="ECO:0007669"/>
    <property type="project" value="InterPro"/>
</dbReference>
<evidence type="ECO:0000256" key="1">
    <source>
        <dbReference type="SAM" id="MobiDB-lite"/>
    </source>
</evidence>
<reference evidence="3" key="1">
    <citation type="journal article" date="2013" name="Science">
        <title>Comparative analysis of bat genomes provides insight into the evolution of flight and immunity.</title>
        <authorList>
            <person name="Zhang G."/>
            <person name="Cowled C."/>
            <person name="Shi Z."/>
            <person name="Huang Z."/>
            <person name="Bishop-Lilly K.A."/>
            <person name="Fang X."/>
            <person name="Wynne J.W."/>
            <person name="Xiong Z."/>
            <person name="Baker M.L."/>
            <person name="Zhao W."/>
            <person name="Tachedjian M."/>
            <person name="Zhu Y."/>
            <person name="Zhou P."/>
            <person name="Jiang X."/>
            <person name="Ng J."/>
            <person name="Yang L."/>
            <person name="Wu L."/>
            <person name="Xiao J."/>
            <person name="Feng Y."/>
            <person name="Chen Y."/>
            <person name="Sun X."/>
            <person name="Zhang Y."/>
            <person name="Marsh G.A."/>
            <person name="Crameri G."/>
            <person name="Broder C.C."/>
            <person name="Frey K.G."/>
            <person name="Wang L.F."/>
            <person name="Wang J."/>
        </authorList>
    </citation>
    <scope>NUCLEOTIDE SEQUENCE [LARGE SCALE GENOMIC DNA]</scope>
</reference>
<organism evidence="2 3">
    <name type="scientific">Pteropus alecto</name>
    <name type="common">Black flying fox</name>
    <dbReference type="NCBI Taxonomy" id="9402"/>
    <lineage>
        <taxon>Eukaryota</taxon>
        <taxon>Metazoa</taxon>
        <taxon>Chordata</taxon>
        <taxon>Craniata</taxon>
        <taxon>Vertebrata</taxon>
        <taxon>Euteleostomi</taxon>
        <taxon>Mammalia</taxon>
        <taxon>Eutheria</taxon>
        <taxon>Laurasiatheria</taxon>
        <taxon>Chiroptera</taxon>
        <taxon>Yinpterochiroptera</taxon>
        <taxon>Pteropodoidea</taxon>
        <taxon>Pteropodidae</taxon>
        <taxon>Pteropodinae</taxon>
        <taxon>Pteropus</taxon>
    </lineage>
</organism>